<comment type="cofactor">
    <cofactor evidence="11">
        <name>Mn(2+)</name>
        <dbReference type="ChEBI" id="CHEBI:29035"/>
    </cofactor>
    <text evidence="11">Binds 2 manganese ions per subunit.</text>
</comment>
<organism evidence="12 13">
    <name type="scientific">Hoylesella shahii DSM 15611 = JCM 12083</name>
    <dbReference type="NCBI Taxonomy" id="1122991"/>
    <lineage>
        <taxon>Bacteria</taxon>
        <taxon>Pseudomonadati</taxon>
        <taxon>Bacteroidota</taxon>
        <taxon>Bacteroidia</taxon>
        <taxon>Bacteroidales</taxon>
        <taxon>Prevotellaceae</taxon>
        <taxon>Hoylesella</taxon>
    </lineage>
</organism>
<evidence type="ECO:0000256" key="7">
    <source>
        <dbReference type="ARBA" id="ARBA00023211"/>
    </source>
</evidence>
<feature type="binding site" evidence="10">
    <location>
        <position position="299"/>
    </location>
    <ligand>
        <name>GMP</name>
        <dbReference type="ChEBI" id="CHEBI:58115"/>
    </ligand>
</feature>
<feature type="binding site" evidence="11">
    <location>
        <position position="71"/>
    </location>
    <ligand>
        <name>Mn(2+)</name>
        <dbReference type="ChEBI" id="CHEBI:29035"/>
        <label>1</label>
    </ligand>
</feature>
<name>A0A318HUY8_9BACT</name>
<dbReference type="RefSeq" id="WP_025816908.1">
    <property type="nucleotide sequence ID" value="NZ_BAIZ01000036.1"/>
</dbReference>
<dbReference type="SUPFAM" id="SSF103365">
    <property type="entry name" value="Hypothetical protein PH1602"/>
    <property type="match status" value="1"/>
</dbReference>
<dbReference type="OrthoDB" id="9802323at2"/>
<evidence type="ECO:0000256" key="9">
    <source>
        <dbReference type="PIRSR" id="PIRSR601233-1"/>
    </source>
</evidence>
<dbReference type="PANTHER" id="PTHR43749:SF2">
    <property type="entry name" value="RNA-SPLICING LIGASE RTCB"/>
    <property type="match status" value="1"/>
</dbReference>
<dbReference type="EMBL" id="QJJX01000012">
    <property type="protein sequence ID" value="PXX22254.1"/>
    <property type="molecule type" value="Genomic_DNA"/>
</dbReference>
<feature type="binding site" evidence="11">
    <location>
        <position position="169"/>
    </location>
    <ligand>
        <name>Mn(2+)</name>
        <dbReference type="ChEBI" id="CHEBI:29035"/>
        <label>2</label>
    </ligand>
</feature>
<dbReference type="STRING" id="1122991.GCA_000613445_00869"/>
<evidence type="ECO:0000256" key="4">
    <source>
        <dbReference type="ARBA" id="ARBA00022741"/>
    </source>
</evidence>
<comment type="catalytic activity">
    <reaction evidence="8">
        <text>a 3'-end 3'-phospho-ribonucleotide-RNA + a 5'-end dephospho-ribonucleoside-RNA + GTP = a ribonucleotidyl-ribonucleotide-RNA + GMP + diphosphate</text>
        <dbReference type="Rhea" id="RHEA:68076"/>
        <dbReference type="Rhea" id="RHEA-COMP:10463"/>
        <dbReference type="Rhea" id="RHEA-COMP:13936"/>
        <dbReference type="Rhea" id="RHEA-COMP:17355"/>
        <dbReference type="ChEBI" id="CHEBI:33019"/>
        <dbReference type="ChEBI" id="CHEBI:37565"/>
        <dbReference type="ChEBI" id="CHEBI:58115"/>
        <dbReference type="ChEBI" id="CHEBI:83062"/>
        <dbReference type="ChEBI" id="CHEBI:138284"/>
        <dbReference type="ChEBI" id="CHEBI:173118"/>
        <dbReference type="EC" id="6.5.1.8"/>
    </reaction>
</comment>
<evidence type="ECO:0000256" key="10">
    <source>
        <dbReference type="PIRSR" id="PIRSR601233-2"/>
    </source>
</evidence>
<keyword evidence="7 11" id="KW-0464">Manganese</keyword>
<evidence type="ECO:0000256" key="1">
    <source>
        <dbReference type="ARBA" id="ARBA00012726"/>
    </source>
</evidence>
<keyword evidence="6 10" id="KW-0342">GTP-binding</keyword>
<feature type="binding site" evidence="10">
    <location>
        <begin position="260"/>
        <end position="261"/>
    </location>
    <ligand>
        <name>GMP</name>
        <dbReference type="ChEBI" id="CHEBI:58115"/>
    </ligand>
</feature>
<dbReference type="GO" id="GO:0030145">
    <property type="term" value="F:manganese ion binding"/>
    <property type="evidence" value="ECO:0007669"/>
    <property type="project" value="TreeGrafter"/>
</dbReference>
<keyword evidence="3 11" id="KW-0479">Metal-binding</keyword>
<dbReference type="EC" id="6.5.1.8" evidence="1"/>
<dbReference type="InterPro" id="IPR036025">
    <property type="entry name" value="RtcB-like_sf"/>
</dbReference>
<feature type="binding site" evidence="10">
    <location>
        <begin position="316"/>
        <end position="319"/>
    </location>
    <ligand>
        <name>GMP</name>
        <dbReference type="ChEBI" id="CHEBI:58115"/>
    </ligand>
</feature>
<feature type="binding site" evidence="10">
    <location>
        <begin position="151"/>
        <end position="155"/>
    </location>
    <ligand>
        <name>GMP</name>
        <dbReference type="ChEBI" id="CHEBI:58115"/>
    </ligand>
</feature>
<protein>
    <recommendedName>
        <fullName evidence="1">3'-phosphate/5'-hydroxy nucleic acid ligase</fullName>
        <ecNumber evidence="1">6.5.1.8</ecNumber>
    </recommendedName>
</protein>
<dbReference type="Proteomes" id="UP000248314">
    <property type="component" value="Unassembled WGS sequence"/>
</dbReference>
<comment type="caution">
    <text evidence="12">The sequence shown here is derived from an EMBL/GenBank/DDBJ whole genome shotgun (WGS) entry which is preliminary data.</text>
</comment>
<dbReference type="GO" id="GO:0170057">
    <property type="term" value="F:RNA ligase (GTP) activity"/>
    <property type="evidence" value="ECO:0007669"/>
    <property type="project" value="UniProtKB-EC"/>
</dbReference>
<evidence type="ECO:0000313" key="13">
    <source>
        <dbReference type="Proteomes" id="UP000248314"/>
    </source>
</evidence>
<dbReference type="GO" id="GO:0006281">
    <property type="term" value="P:DNA repair"/>
    <property type="evidence" value="ECO:0007669"/>
    <property type="project" value="TreeGrafter"/>
</dbReference>
<keyword evidence="5" id="KW-0692">RNA repair</keyword>
<dbReference type="Pfam" id="PF01139">
    <property type="entry name" value="RtcB"/>
    <property type="match status" value="2"/>
</dbReference>
<evidence type="ECO:0000256" key="2">
    <source>
        <dbReference type="ARBA" id="ARBA00022598"/>
    </source>
</evidence>
<gene>
    <name evidence="12" type="ORF">EJ73_01243</name>
</gene>
<feature type="binding site" evidence="10">
    <location>
        <position position="389"/>
    </location>
    <ligand>
        <name>GMP</name>
        <dbReference type="ChEBI" id="CHEBI:58115"/>
    </ligand>
</feature>
<feature type="active site" description="GMP-histidine intermediate" evidence="9">
    <location>
        <position position="316"/>
    </location>
</feature>
<sequence>MQTKVINNKPVMIWANSVDAKAMQQIENLTTLPFLFHHLAMMPDVHAGMGMPIGGVLACKDVVIPNAVGVDIGCGMCAVKSNYQVSNISQEVLRKQIMNGIRQRIPLGMTHHTEAQAQEYLPKGHHIEQMEVVKRRQEAIVYEVGTLGGGNHFIELQKDEDGWLWVMLHSGSRNLGKLVCEHYDKLAQQLNARWHTRVDPKLRLAFLPVGTEEFKKYWAEMQYCVDFALCNRRLMMQRVQEVLAEALPGIAFEPMINIAHNYAAWENHHGQNVIVHRKGATLARQGVVGIIPGSQGTASYIVEGLGNASSFNSCSHGAGRVLSRTAAIASLDLQAEVSQLEAKGIVHAIRSQKDMQEATGAYKDIEEVIANQTDLIKVKTRLLPIAVIKG</sequence>
<accession>A0A318HUY8</accession>
<dbReference type="GO" id="GO:0005525">
    <property type="term" value="F:GTP binding"/>
    <property type="evidence" value="ECO:0007669"/>
    <property type="project" value="UniProtKB-KW"/>
</dbReference>
<keyword evidence="4 10" id="KW-0547">Nucleotide-binding</keyword>
<dbReference type="GO" id="GO:0006396">
    <property type="term" value="P:RNA processing"/>
    <property type="evidence" value="ECO:0007669"/>
    <property type="project" value="InterPro"/>
</dbReference>
<feature type="binding site" evidence="11">
    <location>
        <position position="152"/>
    </location>
    <ligand>
        <name>Mn(2+)</name>
        <dbReference type="ChEBI" id="CHEBI:29035"/>
        <label>1</label>
    </ligand>
</feature>
<dbReference type="InterPro" id="IPR001233">
    <property type="entry name" value="RtcB"/>
</dbReference>
<dbReference type="AlphaFoldDB" id="A0A318HUY8"/>
<dbReference type="GO" id="GO:0003909">
    <property type="term" value="F:DNA ligase activity"/>
    <property type="evidence" value="ECO:0007669"/>
    <property type="project" value="TreeGrafter"/>
</dbReference>
<feature type="binding site" evidence="11">
    <location>
        <position position="260"/>
    </location>
    <ligand>
        <name>Mn(2+)</name>
        <dbReference type="ChEBI" id="CHEBI:29035"/>
        <label>2</label>
    </ligand>
</feature>
<dbReference type="Gene3D" id="3.90.1860.10">
    <property type="entry name" value="tRNA-splicing ligase RtcB"/>
    <property type="match status" value="1"/>
</dbReference>
<evidence type="ECO:0000256" key="6">
    <source>
        <dbReference type="ARBA" id="ARBA00023134"/>
    </source>
</evidence>
<evidence type="ECO:0000256" key="11">
    <source>
        <dbReference type="PIRSR" id="PIRSR601233-3"/>
    </source>
</evidence>
<dbReference type="PANTHER" id="PTHR43749">
    <property type="entry name" value="RNA-SPLICING LIGASE RTCB"/>
    <property type="match status" value="1"/>
</dbReference>
<dbReference type="GO" id="GO:0042245">
    <property type="term" value="P:RNA repair"/>
    <property type="evidence" value="ECO:0007669"/>
    <property type="project" value="UniProtKB-KW"/>
</dbReference>
<evidence type="ECO:0000313" key="12">
    <source>
        <dbReference type="EMBL" id="PXX22254.1"/>
    </source>
</evidence>
<keyword evidence="2 12" id="KW-0436">Ligase</keyword>
<evidence type="ECO:0000256" key="3">
    <source>
        <dbReference type="ARBA" id="ARBA00022723"/>
    </source>
</evidence>
<evidence type="ECO:0000256" key="5">
    <source>
        <dbReference type="ARBA" id="ARBA00022800"/>
    </source>
</evidence>
<keyword evidence="13" id="KW-1185">Reference proteome</keyword>
<proteinExistence type="predicted"/>
<evidence type="ECO:0000256" key="8">
    <source>
        <dbReference type="ARBA" id="ARBA00047746"/>
    </source>
</evidence>
<reference evidence="12 13" key="1">
    <citation type="submission" date="2018-05" db="EMBL/GenBank/DDBJ databases">
        <title>Genomic Encyclopedia of Type Strains, Phase I: the one thousand microbial genomes (KMG-I) project.</title>
        <authorList>
            <person name="Kyrpides N."/>
        </authorList>
    </citation>
    <scope>NUCLEOTIDE SEQUENCE [LARGE SCALE GENOMIC DNA]</scope>
    <source>
        <strain evidence="12 13">DSM 15611</strain>
    </source>
</reference>
<dbReference type="InterPro" id="IPR052915">
    <property type="entry name" value="RtcB-like"/>
</dbReference>